<name>A0A6J6P5E7_9ZZZZ</name>
<evidence type="ECO:0000313" key="3">
    <source>
        <dbReference type="EMBL" id="CAB4906424.1"/>
    </source>
</evidence>
<organism evidence="1">
    <name type="scientific">freshwater metagenome</name>
    <dbReference type="NCBI Taxonomy" id="449393"/>
    <lineage>
        <taxon>unclassified sequences</taxon>
        <taxon>metagenomes</taxon>
        <taxon>ecological metagenomes</taxon>
    </lineage>
</organism>
<protein>
    <submittedName>
        <fullName evidence="1">Unannotated protein</fullName>
    </submittedName>
</protein>
<sequence length="67" mass="7112">MISIRLNGNEEQFPDDATLAEVVQHITSATQGIAVAVDEHVIRRTDWASTALHSGAQVDVLTAVQGG</sequence>
<reference evidence="1" key="1">
    <citation type="submission" date="2020-05" db="EMBL/GenBank/DDBJ databases">
        <authorList>
            <person name="Chiriac C."/>
            <person name="Salcher M."/>
            <person name="Ghai R."/>
            <person name="Kavagutti S V."/>
        </authorList>
    </citation>
    <scope>NUCLEOTIDE SEQUENCE</scope>
</reference>
<evidence type="ECO:0000313" key="1">
    <source>
        <dbReference type="EMBL" id="CAB4691853.1"/>
    </source>
</evidence>
<dbReference type="InterPro" id="IPR012675">
    <property type="entry name" value="Beta-grasp_dom_sf"/>
</dbReference>
<dbReference type="EMBL" id="CAFBQF010000001">
    <property type="protein sequence ID" value="CAB5043990.1"/>
    <property type="molecule type" value="Genomic_DNA"/>
</dbReference>
<dbReference type="Pfam" id="PF02597">
    <property type="entry name" value="ThiS"/>
    <property type="match status" value="1"/>
</dbReference>
<dbReference type="InterPro" id="IPR003749">
    <property type="entry name" value="ThiS/MoaD-like"/>
</dbReference>
<dbReference type="PANTHER" id="PTHR34472">
    <property type="entry name" value="SULFUR CARRIER PROTEIN THIS"/>
    <property type="match status" value="1"/>
</dbReference>
<dbReference type="EMBL" id="CAEZZQ010000107">
    <property type="protein sequence ID" value="CAB4783592.1"/>
    <property type="molecule type" value="Genomic_DNA"/>
</dbReference>
<dbReference type="NCBIfam" id="TIGR01683">
    <property type="entry name" value="thiS"/>
    <property type="match status" value="1"/>
</dbReference>
<evidence type="ECO:0000313" key="5">
    <source>
        <dbReference type="EMBL" id="CAB5043990.1"/>
    </source>
</evidence>
<dbReference type="SUPFAM" id="SSF54285">
    <property type="entry name" value="MoaD/ThiS"/>
    <property type="match status" value="1"/>
</dbReference>
<proteinExistence type="predicted"/>
<dbReference type="InterPro" id="IPR016155">
    <property type="entry name" value="Mopterin_synth/thiamin_S_b"/>
</dbReference>
<evidence type="ECO:0000313" key="4">
    <source>
        <dbReference type="EMBL" id="CAB5039795.1"/>
    </source>
</evidence>
<gene>
    <name evidence="1" type="ORF">UFOPK2593_00104</name>
    <name evidence="2" type="ORF">UFOPK2894_01361</name>
    <name evidence="3" type="ORF">UFOPK3492_01223</name>
    <name evidence="4" type="ORF">UFOPK4234_01016</name>
    <name evidence="5" type="ORF">UFOPK4295_00057</name>
</gene>
<evidence type="ECO:0000313" key="2">
    <source>
        <dbReference type="EMBL" id="CAB4783592.1"/>
    </source>
</evidence>
<dbReference type="CDD" id="cd00565">
    <property type="entry name" value="Ubl_ThiS"/>
    <property type="match status" value="1"/>
</dbReference>
<dbReference type="Gene3D" id="3.10.20.30">
    <property type="match status" value="1"/>
</dbReference>
<dbReference type="EMBL" id="CAFBMD010000125">
    <property type="protein sequence ID" value="CAB4906424.1"/>
    <property type="molecule type" value="Genomic_DNA"/>
</dbReference>
<dbReference type="InterPro" id="IPR010035">
    <property type="entry name" value="Thi_S"/>
</dbReference>
<dbReference type="EMBL" id="CAFBQA010000056">
    <property type="protein sequence ID" value="CAB5039795.1"/>
    <property type="molecule type" value="Genomic_DNA"/>
</dbReference>
<dbReference type="EMBL" id="CAEZXW010000003">
    <property type="protein sequence ID" value="CAB4691853.1"/>
    <property type="molecule type" value="Genomic_DNA"/>
</dbReference>
<accession>A0A6J6P5E7</accession>
<dbReference type="PANTHER" id="PTHR34472:SF1">
    <property type="entry name" value="SULFUR CARRIER PROTEIN THIS"/>
    <property type="match status" value="1"/>
</dbReference>
<dbReference type="AlphaFoldDB" id="A0A6J6P5E7"/>